<evidence type="ECO:0000313" key="1">
    <source>
        <dbReference type="EMBL" id="OQB75041.1"/>
    </source>
</evidence>
<gene>
    <name evidence="1" type="ORF">BWX89_00164</name>
</gene>
<dbReference type="AlphaFoldDB" id="A0A1V6CDQ7"/>
<organism evidence="1">
    <name type="scientific">candidate division TA06 bacterium ADurb.Bin131</name>
    <dbReference type="NCBI Taxonomy" id="1852827"/>
    <lineage>
        <taxon>Bacteria</taxon>
        <taxon>Bacteria division TA06</taxon>
    </lineage>
</organism>
<dbReference type="EMBL" id="MWDQ01000024">
    <property type="protein sequence ID" value="OQB75041.1"/>
    <property type="molecule type" value="Genomic_DNA"/>
</dbReference>
<comment type="caution">
    <text evidence="1">The sequence shown here is derived from an EMBL/GenBank/DDBJ whole genome shotgun (WGS) entry which is preliminary data.</text>
</comment>
<dbReference type="PANTHER" id="PTHR34614">
    <property type="match status" value="1"/>
</dbReference>
<sequence>MVYKEWDEVVSVRTSKIEMEEVKEVRCVYVGYEMWQRLGIGKILKGCGFNRNREILICGMVLNRLIASGSERAMADWFLRVAIEDILKMLCKGIAEDRLYRMLDRLHPNREKIEGLLTKQERCLFNLNKTVLFYNLTSTYFEGNAKCNEKAQKGYSRDGRSDCKQVVVGLVIGEEGFPIAHGIFKRNQSDVKSFSYMLDILDKRVKLEENQTSDARCQKDRAIRERFEGMLLKEVEKLRKRIRGGRIKGEGEIQQAIGRLKERYSRVARHYRLEYLSDSKTIVCSLVGDKKKRAEDIDGCYILKTDRSDMDAEEIWRTYMMPTRAESGFRAMKSPLAERPIFHQLQHRVETHIFLCILAYHLLVAIEKTLRDHG</sequence>
<accession>A0A1V6CDQ7</accession>
<dbReference type="InterPro" id="IPR012337">
    <property type="entry name" value="RNaseH-like_sf"/>
</dbReference>
<dbReference type="Proteomes" id="UP000485562">
    <property type="component" value="Unassembled WGS sequence"/>
</dbReference>
<reference evidence="1" key="1">
    <citation type="submission" date="2017-02" db="EMBL/GenBank/DDBJ databases">
        <title>Delving into the versatile metabolic prowess of the omnipresent phylum Bacteroidetes.</title>
        <authorList>
            <person name="Nobu M.K."/>
            <person name="Mei R."/>
            <person name="Narihiro T."/>
            <person name="Kuroda K."/>
            <person name="Liu W.-T."/>
        </authorList>
    </citation>
    <scope>NUCLEOTIDE SEQUENCE</scope>
    <source>
        <strain evidence="1">ADurb.Bin131</strain>
    </source>
</reference>
<dbReference type="PANTHER" id="PTHR34614:SF2">
    <property type="entry name" value="TRANSPOSASE IS4-LIKE DOMAIN-CONTAINING PROTEIN"/>
    <property type="match status" value="1"/>
</dbReference>
<dbReference type="SUPFAM" id="SSF53098">
    <property type="entry name" value="Ribonuclease H-like"/>
    <property type="match status" value="1"/>
</dbReference>
<name>A0A1V6CDQ7_UNCT6</name>
<proteinExistence type="predicted"/>
<protein>
    <submittedName>
        <fullName evidence="1">Uncharacterized protein</fullName>
    </submittedName>
</protein>